<proteinExistence type="inferred from homology"/>
<evidence type="ECO:0000256" key="5">
    <source>
        <dbReference type="SAM" id="Phobius"/>
    </source>
</evidence>
<feature type="region of interest" description="Disordered" evidence="4">
    <location>
        <begin position="711"/>
        <end position="739"/>
    </location>
</feature>
<feature type="compositionally biased region" description="Polar residues" evidence="4">
    <location>
        <begin position="724"/>
        <end position="739"/>
    </location>
</feature>
<dbReference type="SMART" id="SM00557">
    <property type="entry name" value="IG_FLMN"/>
    <property type="match status" value="2"/>
</dbReference>
<dbReference type="InterPro" id="IPR013783">
    <property type="entry name" value="Ig-like_fold"/>
</dbReference>
<feature type="compositionally biased region" description="Low complexity" evidence="4">
    <location>
        <begin position="616"/>
        <end position="667"/>
    </location>
</feature>
<protein>
    <submittedName>
        <fullName evidence="6">Uncharacterized protein</fullName>
    </submittedName>
</protein>
<feature type="repeat" description="Filamin" evidence="3">
    <location>
        <begin position="250"/>
        <end position="328"/>
    </location>
</feature>
<dbReference type="InterPro" id="IPR044801">
    <property type="entry name" value="Filamin"/>
</dbReference>
<keyword evidence="5" id="KW-0812">Transmembrane</keyword>
<evidence type="ECO:0000256" key="3">
    <source>
        <dbReference type="PROSITE-ProRule" id="PRU00087"/>
    </source>
</evidence>
<evidence type="ECO:0000313" key="7">
    <source>
        <dbReference type="Proteomes" id="UP001620645"/>
    </source>
</evidence>
<dbReference type="EMBL" id="JBICCN010000195">
    <property type="protein sequence ID" value="KAL3086587.1"/>
    <property type="molecule type" value="Genomic_DNA"/>
</dbReference>
<dbReference type="Pfam" id="PF00630">
    <property type="entry name" value="Filamin"/>
    <property type="match status" value="2"/>
</dbReference>
<reference evidence="6 7" key="1">
    <citation type="submission" date="2024-10" db="EMBL/GenBank/DDBJ databases">
        <authorList>
            <person name="Kim D."/>
        </authorList>
    </citation>
    <scope>NUCLEOTIDE SEQUENCE [LARGE SCALE GENOMIC DNA]</scope>
    <source>
        <strain evidence="6">Taebaek</strain>
    </source>
</reference>
<feature type="compositionally biased region" description="Low complexity" evidence="4">
    <location>
        <begin position="553"/>
        <end position="567"/>
    </location>
</feature>
<evidence type="ECO:0000256" key="2">
    <source>
        <dbReference type="ARBA" id="ARBA00022737"/>
    </source>
</evidence>
<feature type="transmembrane region" description="Helical" evidence="5">
    <location>
        <begin position="676"/>
        <end position="695"/>
    </location>
</feature>
<dbReference type="AlphaFoldDB" id="A0ABD2J7P9"/>
<dbReference type="SMART" id="SM00173">
    <property type="entry name" value="RAS"/>
    <property type="match status" value="1"/>
</dbReference>
<evidence type="ECO:0000256" key="1">
    <source>
        <dbReference type="ARBA" id="ARBA00009238"/>
    </source>
</evidence>
<dbReference type="InterPro" id="IPR017868">
    <property type="entry name" value="Filamin/ABP280_repeat-like"/>
</dbReference>
<feature type="region of interest" description="Disordered" evidence="4">
    <location>
        <begin position="430"/>
        <end position="455"/>
    </location>
</feature>
<feature type="region of interest" description="Disordered" evidence="4">
    <location>
        <begin position="494"/>
        <end position="567"/>
    </location>
</feature>
<evidence type="ECO:0000256" key="4">
    <source>
        <dbReference type="SAM" id="MobiDB-lite"/>
    </source>
</evidence>
<sequence>MYETVIVPVLQVDGQPCVLEILDTAGTQQFVSMRDLNQQSFHDIRTMRDQIIIRVKICAVVGPVDLHQMTFPRRRIFVFQSDLDIQDHDGIIIPSHVSQIESGTTKFLVTFNPATAGTHTVHITFNKEVVRGSPFEVHILEPSQTDEAAMISGKKKKDKKANKNVMNGAHPKSPIRDTEYAPGKMELSEPPSLTRVDRSIELSVTVTNPDAVVQAQAYGDHEVRLQLNDTEMDESPLICRVYDPAKILVGPIPDGGVDLPVKFVVDASQAGVGNLEVAVNEGKIPSTASGLGHHKYQITFVPKEPIDHIISVHFNNETVPGSPFTCHLLVPEKVLQQKLLPQQQQRPQQIRHAPQSFSVIASGPGLERIPVGQLTEFIVDVLPSDEEDDTAAAPVIEQLPKMQITGLPLPSDEFIEQKAQMLQSFLADSAYQQQQAGGGEQPEHDEEDDDERDSEQVILSASLLLPGDRSDAQRGDEGEAAAIVLRFHRRDESAIGDSSTTTDKFQDVKEAAKEAGKKPKCQDGTKEPTTATPPTSTTPSHGEEGGMDMTPASSSSPSSSLWRWRRSSPSGAFGQELKVFGVILIDLPLADGAPLYRRLFAAAKAVAQGRCPISGTTTTPQIEPTTTTPQIEPTTTTPQIEPTTTTPQIEPTTTTPQIGPTTTTPPTSDGGGNTTIIIICLLFLVAAAIVVACYWPRIKNWMNRRSDVEAADDHSDESAAEGTCGTTPKAKNTSCANDNVSQTNRMNRFRSRKSVINAWHSTNWTESGTRPKSSRFRL</sequence>
<keyword evidence="5" id="KW-1133">Transmembrane helix</keyword>
<dbReference type="PROSITE" id="PS50194">
    <property type="entry name" value="FILAMIN_REPEAT"/>
    <property type="match status" value="2"/>
</dbReference>
<organism evidence="6 7">
    <name type="scientific">Heterodera schachtii</name>
    <name type="common">Sugarbeet cyst nematode worm</name>
    <name type="synonym">Tylenchus schachtii</name>
    <dbReference type="NCBI Taxonomy" id="97005"/>
    <lineage>
        <taxon>Eukaryota</taxon>
        <taxon>Metazoa</taxon>
        <taxon>Ecdysozoa</taxon>
        <taxon>Nematoda</taxon>
        <taxon>Chromadorea</taxon>
        <taxon>Rhabditida</taxon>
        <taxon>Tylenchina</taxon>
        <taxon>Tylenchomorpha</taxon>
        <taxon>Tylenchoidea</taxon>
        <taxon>Heteroderidae</taxon>
        <taxon>Heteroderinae</taxon>
        <taxon>Heterodera</taxon>
    </lineage>
</organism>
<comment type="caution">
    <text evidence="6">The sequence shown here is derived from an EMBL/GenBank/DDBJ whole genome shotgun (WGS) entry which is preliminary data.</text>
</comment>
<dbReference type="SUPFAM" id="SSF81296">
    <property type="entry name" value="E set domains"/>
    <property type="match status" value="2"/>
</dbReference>
<dbReference type="Gene3D" id="2.60.40.10">
    <property type="entry name" value="Immunoglobulins"/>
    <property type="match status" value="2"/>
</dbReference>
<feature type="compositionally biased region" description="Basic residues" evidence="4">
    <location>
        <begin position="153"/>
        <end position="162"/>
    </location>
</feature>
<dbReference type="InterPro" id="IPR001298">
    <property type="entry name" value="Filamin/ABP280_rpt"/>
</dbReference>
<keyword evidence="7" id="KW-1185">Reference proteome</keyword>
<feature type="region of interest" description="Disordered" evidence="4">
    <location>
        <begin position="153"/>
        <end position="191"/>
    </location>
</feature>
<dbReference type="InterPro" id="IPR014756">
    <property type="entry name" value="Ig_E-set"/>
</dbReference>
<feature type="repeat" description="Filamin" evidence="3">
    <location>
        <begin position="82"/>
        <end position="139"/>
    </location>
</feature>
<feature type="compositionally biased region" description="Acidic residues" evidence="4">
    <location>
        <begin position="443"/>
        <end position="453"/>
    </location>
</feature>
<feature type="compositionally biased region" description="Low complexity" evidence="4">
    <location>
        <begin position="528"/>
        <end position="540"/>
    </location>
</feature>
<keyword evidence="2" id="KW-0677">Repeat</keyword>
<evidence type="ECO:0000313" key="6">
    <source>
        <dbReference type="EMBL" id="KAL3086587.1"/>
    </source>
</evidence>
<dbReference type="PANTHER" id="PTHR38537:SF16">
    <property type="entry name" value="CALPONIN-HOMOLOGY (CH) DOMAIN-CONTAINING PROTEIN"/>
    <property type="match status" value="1"/>
</dbReference>
<feature type="region of interest" description="Disordered" evidence="4">
    <location>
        <begin position="614"/>
        <end position="670"/>
    </location>
</feature>
<accession>A0ABD2J7P9</accession>
<dbReference type="Proteomes" id="UP001620645">
    <property type="component" value="Unassembled WGS sequence"/>
</dbReference>
<dbReference type="PANTHER" id="PTHR38537">
    <property type="entry name" value="JITTERBUG, ISOFORM N"/>
    <property type="match status" value="1"/>
</dbReference>
<gene>
    <name evidence="6" type="ORF">niasHS_008790</name>
</gene>
<comment type="similarity">
    <text evidence="1">Belongs to the filamin family.</text>
</comment>
<keyword evidence="5" id="KW-0472">Membrane</keyword>
<feature type="compositionally biased region" description="Basic and acidic residues" evidence="4">
    <location>
        <begin position="504"/>
        <end position="526"/>
    </location>
</feature>
<name>A0ABD2J7P9_HETSC</name>